<dbReference type="AlphaFoldDB" id="A0A0U5JFM3"/>
<evidence type="ECO:0000313" key="2">
    <source>
        <dbReference type="EMBL" id="CUI17975.1"/>
    </source>
</evidence>
<feature type="region of interest" description="Disordered" evidence="1">
    <location>
        <begin position="48"/>
        <end position="76"/>
    </location>
</feature>
<evidence type="ECO:0000313" key="3">
    <source>
        <dbReference type="Proteomes" id="UP000069902"/>
    </source>
</evidence>
<accession>A0A0U5JFM3</accession>
<reference evidence="3" key="1">
    <citation type="submission" date="2015-09" db="EMBL/GenBank/DDBJ databases">
        <authorList>
            <person name="Bertelli C."/>
        </authorList>
    </citation>
    <scope>NUCLEOTIDE SEQUENCE [LARGE SCALE GENOMIC DNA]</scope>
    <source>
        <strain evidence="3">KNic</strain>
    </source>
</reference>
<dbReference type="STRING" id="389348.PNK_2379"/>
<evidence type="ECO:0000256" key="1">
    <source>
        <dbReference type="SAM" id="MobiDB-lite"/>
    </source>
</evidence>
<dbReference type="InParanoid" id="A0A0U5JFM3"/>
<organism evidence="2 3">
    <name type="scientific">Candidatus Protochlamydia naegleriophila</name>
    <dbReference type="NCBI Taxonomy" id="389348"/>
    <lineage>
        <taxon>Bacteria</taxon>
        <taxon>Pseudomonadati</taxon>
        <taxon>Chlamydiota</taxon>
        <taxon>Chlamydiia</taxon>
        <taxon>Parachlamydiales</taxon>
        <taxon>Parachlamydiaceae</taxon>
        <taxon>Candidatus Protochlamydia</taxon>
    </lineage>
</organism>
<proteinExistence type="predicted"/>
<feature type="compositionally biased region" description="Polar residues" evidence="1">
    <location>
        <begin position="54"/>
        <end position="76"/>
    </location>
</feature>
<sequence length="76" mass="9095">MPLFIFLIVFANRAKAHFEQIIGKYQKEHEIWQIRKNTCEEKYKKEFKKKSQKSGRSWSNPFQSKSTSIGTQEKKV</sequence>
<dbReference type="KEGG" id="pnl:PNK_2379"/>
<keyword evidence="3" id="KW-1185">Reference proteome</keyword>
<dbReference type="Proteomes" id="UP000069902">
    <property type="component" value="Chromosome cPNK"/>
</dbReference>
<protein>
    <submittedName>
        <fullName evidence="2">Uncharacterized protein</fullName>
    </submittedName>
</protein>
<dbReference type="EMBL" id="LN879502">
    <property type="protein sequence ID" value="CUI17975.1"/>
    <property type="molecule type" value="Genomic_DNA"/>
</dbReference>
<name>A0A0U5JFM3_9BACT</name>
<dbReference type="PATRIC" id="fig|389348.3.peg.2670"/>
<gene>
    <name evidence="2" type="ORF">PNK_2379</name>
</gene>